<dbReference type="InterPro" id="IPR045857">
    <property type="entry name" value="O16G_dom_2"/>
</dbReference>
<dbReference type="SUPFAM" id="SSF51445">
    <property type="entry name" value="(Trans)glycosidases"/>
    <property type="match status" value="1"/>
</dbReference>
<keyword evidence="3" id="KW-0326">Glycosidase</keyword>
<evidence type="ECO:0000256" key="3">
    <source>
        <dbReference type="ARBA" id="ARBA00023295"/>
    </source>
</evidence>
<reference evidence="5 6" key="1">
    <citation type="journal article" date="2018" name="Int. J. Syst. Evol. Microbiol.">
        <title>Lactobacillus bambusae sp. nov., isolated from a traditional fermented Ma-bamboo shoots of Taiwan.</title>
        <authorList>
            <person name="Wang L.-T."/>
        </authorList>
    </citation>
    <scope>NUCLEOTIDE SEQUENCE [LARGE SCALE GENOMIC DNA]</scope>
    <source>
        <strain evidence="5 6">BS-W1</strain>
    </source>
</reference>
<dbReference type="SMART" id="SM00642">
    <property type="entry name" value="Aamy"/>
    <property type="match status" value="1"/>
</dbReference>
<dbReference type="Gene3D" id="2.60.40.1180">
    <property type="entry name" value="Golgi alpha-mannosidase II"/>
    <property type="match status" value="1"/>
</dbReference>
<dbReference type="InterPro" id="IPR013780">
    <property type="entry name" value="Glyco_hydro_b"/>
</dbReference>
<dbReference type="GO" id="GO:0009313">
    <property type="term" value="P:oligosaccharide catabolic process"/>
    <property type="evidence" value="ECO:0007669"/>
    <property type="project" value="TreeGrafter"/>
</dbReference>
<evidence type="ECO:0000313" key="5">
    <source>
        <dbReference type="EMBL" id="PWG00230.1"/>
    </source>
</evidence>
<name>A0A2V1N1S7_9LACO</name>
<proteinExistence type="inferred from homology"/>
<dbReference type="InterPro" id="IPR006047">
    <property type="entry name" value="GH13_cat_dom"/>
</dbReference>
<dbReference type="AlphaFoldDB" id="A0A2V1N1S7"/>
<evidence type="ECO:0000313" key="6">
    <source>
        <dbReference type="Proteomes" id="UP000245080"/>
    </source>
</evidence>
<accession>A0A2V1N1S7</accession>
<dbReference type="OrthoDB" id="9805159at2"/>
<organism evidence="5 6">
    <name type="scientific">Levilactobacillus bambusae</name>
    <dbReference type="NCBI Taxonomy" id="2024736"/>
    <lineage>
        <taxon>Bacteria</taxon>
        <taxon>Bacillati</taxon>
        <taxon>Bacillota</taxon>
        <taxon>Bacilli</taxon>
        <taxon>Lactobacillales</taxon>
        <taxon>Lactobacillaceae</taxon>
        <taxon>Levilactobacillus</taxon>
    </lineage>
</organism>
<dbReference type="NCBIfam" id="NF008183">
    <property type="entry name" value="PRK10933.1"/>
    <property type="match status" value="1"/>
</dbReference>
<evidence type="ECO:0000256" key="2">
    <source>
        <dbReference type="ARBA" id="ARBA00022801"/>
    </source>
</evidence>
<gene>
    <name evidence="5" type="ORF">DCM90_04660</name>
</gene>
<dbReference type="CDD" id="cd11333">
    <property type="entry name" value="AmyAc_SI_OligoGlu_DGase"/>
    <property type="match status" value="1"/>
</dbReference>
<dbReference type="PANTHER" id="PTHR10357:SF178">
    <property type="entry name" value="OLIGO-1,6-GLUCOSIDASE 3-RELATED"/>
    <property type="match status" value="1"/>
</dbReference>
<dbReference type="Gene3D" id="3.20.20.80">
    <property type="entry name" value="Glycosidases"/>
    <property type="match status" value="1"/>
</dbReference>
<dbReference type="InterPro" id="IPR017853">
    <property type="entry name" value="GH"/>
</dbReference>
<sequence>MPTENWWKNAIGYQIYPKSFLDTNGDGIGDLRGIQAKIPYLQKMGIDFVWLSSIFQSPQIDNGYDVVNFTAVDPAYGTLADFEALLTALHEADIRLVLDVSFNDTSSQHPWFEQARTSKSSPFHDYYIWRDPVNSHEPNNWESEFGGSAWAFNELTGEYYYHLFTDAQPDLNWENQRVRKEIYEVIRFWAAKGIDGLRLDNIFNIKKLTTFENVMEPNQAYQNVSGIERYFDELKAVFDETGLMTIAEASSVPMESAAKQIDGQNGIFDMLYQFDHLGSWHSFDMRELGPKRLKSALSNWQNHLGQDSWNALFIEDHDLPRAVSSFGNDGVYRRRSAKAIGLMYFMMKGTPFLYQGQELGMTNAKFQSITDYRDFDSLRYYDVERAAGVDEEQILTVLAKRSRDNARTPMQWNNEKNGGFSKAQPWLPVNTNYPTVNVEDEQNNPYSVLTFYETMIRLKKQTPALSWGKYDLIQAADDHLYVYRRSLNGDQWLVVTNLSSHEVEYDDLKLAPSELIFTNATPDPISDDPILLPWEARLYHLRAKG</sequence>
<protein>
    <submittedName>
        <fullName evidence="5">Glucohydrolase</fullName>
    </submittedName>
</protein>
<comment type="similarity">
    <text evidence="1">Belongs to the glycosyl hydrolase 13 family.</text>
</comment>
<dbReference type="FunFam" id="3.20.20.80:FF:000064">
    <property type="entry name" value="Oligo-1,6-glucosidase"/>
    <property type="match status" value="1"/>
</dbReference>
<dbReference type="Proteomes" id="UP000245080">
    <property type="component" value="Unassembled WGS sequence"/>
</dbReference>
<keyword evidence="6" id="KW-1185">Reference proteome</keyword>
<keyword evidence="2 5" id="KW-0378">Hydrolase</keyword>
<dbReference type="Gene3D" id="3.90.400.10">
    <property type="entry name" value="Oligo-1,6-glucosidase, Domain 2"/>
    <property type="match status" value="1"/>
</dbReference>
<dbReference type="PANTHER" id="PTHR10357">
    <property type="entry name" value="ALPHA-AMYLASE FAMILY MEMBER"/>
    <property type="match status" value="1"/>
</dbReference>
<dbReference type="GO" id="GO:0004556">
    <property type="term" value="F:alpha-amylase activity"/>
    <property type="evidence" value="ECO:0007669"/>
    <property type="project" value="TreeGrafter"/>
</dbReference>
<feature type="domain" description="Glycosyl hydrolase family 13 catalytic" evidence="4">
    <location>
        <begin position="14"/>
        <end position="407"/>
    </location>
</feature>
<dbReference type="Pfam" id="PF00128">
    <property type="entry name" value="Alpha-amylase"/>
    <property type="match status" value="1"/>
</dbReference>
<evidence type="ECO:0000259" key="4">
    <source>
        <dbReference type="SMART" id="SM00642"/>
    </source>
</evidence>
<evidence type="ECO:0000256" key="1">
    <source>
        <dbReference type="ARBA" id="ARBA00008061"/>
    </source>
</evidence>
<dbReference type="RefSeq" id="WP_109250177.1">
    <property type="nucleotide sequence ID" value="NZ_QCXQ01000002.1"/>
</dbReference>
<dbReference type="EMBL" id="QCXQ01000002">
    <property type="protein sequence ID" value="PWG00230.1"/>
    <property type="molecule type" value="Genomic_DNA"/>
</dbReference>
<dbReference type="SUPFAM" id="SSF51011">
    <property type="entry name" value="Glycosyl hydrolase domain"/>
    <property type="match status" value="1"/>
</dbReference>
<comment type="caution">
    <text evidence="5">The sequence shown here is derived from an EMBL/GenBank/DDBJ whole genome shotgun (WGS) entry which is preliminary data.</text>
</comment>
<dbReference type="FunFam" id="3.90.400.10:FF:000002">
    <property type="entry name" value="Sucrose isomerase"/>
    <property type="match status" value="1"/>
</dbReference>